<dbReference type="AlphaFoldDB" id="A0A542XBI9"/>
<gene>
    <name evidence="2" type="ORF">FB554_1339</name>
</gene>
<reference evidence="2 3" key="1">
    <citation type="submission" date="2019-06" db="EMBL/GenBank/DDBJ databases">
        <title>Sequencing the genomes of 1000 actinobacteria strains.</title>
        <authorList>
            <person name="Klenk H.-P."/>
        </authorList>
    </citation>
    <scope>NUCLEOTIDE SEQUENCE [LARGE SCALE GENOMIC DNA]</scope>
    <source>
        <strain evidence="2 3">DSM 24617</strain>
    </source>
</reference>
<protein>
    <submittedName>
        <fullName evidence="2">Uncharacterized protein</fullName>
    </submittedName>
</protein>
<feature type="region of interest" description="Disordered" evidence="1">
    <location>
        <begin position="1"/>
        <end position="32"/>
    </location>
</feature>
<accession>A0A542XBI9</accession>
<dbReference type="Proteomes" id="UP000318336">
    <property type="component" value="Unassembled WGS sequence"/>
</dbReference>
<keyword evidence="3" id="KW-1185">Reference proteome</keyword>
<comment type="caution">
    <text evidence="2">The sequence shown here is derived from an EMBL/GenBank/DDBJ whole genome shotgun (WGS) entry which is preliminary data.</text>
</comment>
<evidence type="ECO:0000256" key="1">
    <source>
        <dbReference type="SAM" id="MobiDB-lite"/>
    </source>
</evidence>
<organism evidence="2 3">
    <name type="scientific">Barrientosiimonas humi</name>
    <dbReference type="NCBI Taxonomy" id="999931"/>
    <lineage>
        <taxon>Bacteria</taxon>
        <taxon>Bacillati</taxon>
        <taxon>Actinomycetota</taxon>
        <taxon>Actinomycetes</taxon>
        <taxon>Micrococcales</taxon>
        <taxon>Dermacoccaceae</taxon>
        <taxon>Barrientosiimonas</taxon>
    </lineage>
</organism>
<evidence type="ECO:0000313" key="2">
    <source>
        <dbReference type="EMBL" id="TQL33203.1"/>
    </source>
</evidence>
<dbReference type="RefSeq" id="WP_142005247.1">
    <property type="nucleotide sequence ID" value="NZ_CAJTBP010000001.1"/>
</dbReference>
<sequence length="107" mass="11317">MRPGGAAQQRQDGFRIERKHGSHSTRESAGLATVASAPLGGIPGVAIPGVAPEIPPHHGQPLAVVLDQLAALTDDRGRSDRRRRPAQAVRSTTSTGICRSVFVWYSA</sequence>
<name>A0A542XBI9_9MICO</name>
<proteinExistence type="predicted"/>
<dbReference type="EMBL" id="VFOK01000001">
    <property type="protein sequence ID" value="TQL33203.1"/>
    <property type="molecule type" value="Genomic_DNA"/>
</dbReference>
<evidence type="ECO:0000313" key="3">
    <source>
        <dbReference type="Proteomes" id="UP000318336"/>
    </source>
</evidence>